<evidence type="ECO:0000259" key="9">
    <source>
        <dbReference type="SMART" id="SM00363"/>
    </source>
</evidence>
<dbReference type="SMART" id="SM00363">
    <property type="entry name" value="S4"/>
    <property type="match status" value="1"/>
</dbReference>
<dbReference type="Pfam" id="PF01479">
    <property type="entry name" value="S4"/>
    <property type="match status" value="1"/>
</dbReference>
<dbReference type="InterPro" id="IPR005709">
    <property type="entry name" value="Ribosomal_uS4_bac-type"/>
</dbReference>
<evidence type="ECO:0000256" key="2">
    <source>
        <dbReference type="ARBA" id="ARBA00022730"/>
    </source>
</evidence>
<evidence type="ECO:0000259" key="10">
    <source>
        <dbReference type="SMART" id="SM01390"/>
    </source>
</evidence>
<reference evidence="11 12" key="1">
    <citation type="submission" date="2019-12" db="EMBL/GenBank/DDBJ databases">
        <title>Genome sequenceing of Clostridium bovifaecis.</title>
        <authorList>
            <person name="Yao Y."/>
        </authorList>
    </citation>
    <scope>NUCLEOTIDE SEQUENCE [LARGE SCALE GENOMIC DNA]</scope>
    <source>
        <strain evidence="11 12">BXX</strain>
    </source>
</reference>
<evidence type="ECO:0000313" key="12">
    <source>
        <dbReference type="Proteomes" id="UP000422764"/>
    </source>
</evidence>
<keyword evidence="12" id="KW-1185">Reference proteome</keyword>
<dbReference type="InterPro" id="IPR002942">
    <property type="entry name" value="S4_RNA-bd"/>
</dbReference>
<evidence type="ECO:0000256" key="3">
    <source>
        <dbReference type="ARBA" id="ARBA00022884"/>
    </source>
</evidence>
<dbReference type="HAMAP" id="MF_01306_B">
    <property type="entry name" value="Ribosomal_uS4_B"/>
    <property type="match status" value="1"/>
</dbReference>
<dbReference type="NCBIfam" id="TIGR01017">
    <property type="entry name" value="rpsD_bact"/>
    <property type="match status" value="1"/>
</dbReference>
<dbReference type="AlphaFoldDB" id="A0A6I6EYG2"/>
<dbReference type="CDD" id="cd00165">
    <property type="entry name" value="S4"/>
    <property type="match status" value="1"/>
</dbReference>
<evidence type="ECO:0000256" key="8">
    <source>
        <dbReference type="RuleBase" id="RU003699"/>
    </source>
</evidence>
<dbReference type="Gene3D" id="1.10.1050.10">
    <property type="entry name" value="Ribosomal Protein S4 Delta 41, Chain A, domain 1"/>
    <property type="match status" value="1"/>
</dbReference>
<protein>
    <recommendedName>
        <fullName evidence="6 7">Small ribosomal subunit protein uS4</fullName>
    </recommendedName>
</protein>
<comment type="subunit">
    <text evidence="7">Part of the 30S ribosomal subunit. Contacts protein S5. The interaction surface between S4 and S5 is involved in control of translational fidelity.</text>
</comment>
<dbReference type="GO" id="GO:0003735">
    <property type="term" value="F:structural constituent of ribosome"/>
    <property type="evidence" value="ECO:0007669"/>
    <property type="project" value="InterPro"/>
</dbReference>
<comment type="similarity">
    <text evidence="1 7 8">Belongs to the universal ribosomal protein uS4 family.</text>
</comment>
<dbReference type="SUPFAM" id="SSF55174">
    <property type="entry name" value="Alpha-L RNA-binding motif"/>
    <property type="match status" value="1"/>
</dbReference>
<evidence type="ECO:0000256" key="1">
    <source>
        <dbReference type="ARBA" id="ARBA00007465"/>
    </source>
</evidence>
<dbReference type="Pfam" id="PF00163">
    <property type="entry name" value="Ribosomal_S4"/>
    <property type="match status" value="1"/>
</dbReference>
<keyword evidence="3 7" id="KW-0694">RNA-binding</keyword>
<evidence type="ECO:0000256" key="4">
    <source>
        <dbReference type="ARBA" id="ARBA00022980"/>
    </source>
</evidence>
<evidence type="ECO:0000256" key="7">
    <source>
        <dbReference type="HAMAP-Rule" id="MF_01306"/>
    </source>
</evidence>
<comment type="function">
    <text evidence="7">One of the primary rRNA binding proteins, it binds directly to 16S rRNA where it nucleates assembly of the body of the 30S subunit.</text>
</comment>
<dbReference type="NCBIfam" id="NF003717">
    <property type="entry name" value="PRK05327.1"/>
    <property type="match status" value="1"/>
</dbReference>
<keyword evidence="5 7" id="KW-0687">Ribonucleoprotein</keyword>
<gene>
    <name evidence="7 11" type="primary">rpsD</name>
    <name evidence="11" type="ORF">GOM49_09730</name>
</gene>
<dbReference type="PROSITE" id="PS50889">
    <property type="entry name" value="S4"/>
    <property type="match status" value="1"/>
</dbReference>
<dbReference type="FunFam" id="3.10.290.10:FF:000001">
    <property type="entry name" value="30S ribosomal protein S4"/>
    <property type="match status" value="1"/>
</dbReference>
<dbReference type="GO" id="GO:0006412">
    <property type="term" value="P:translation"/>
    <property type="evidence" value="ECO:0007669"/>
    <property type="project" value="UniProtKB-UniRule"/>
</dbReference>
<dbReference type="InterPro" id="IPR018079">
    <property type="entry name" value="Ribosomal_uS4_CS"/>
</dbReference>
<evidence type="ECO:0000256" key="5">
    <source>
        <dbReference type="ARBA" id="ARBA00023274"/>
    </source>
</evidence>
<feature type="domain" description="Small ribosomal subunit protein uS4 N-terminal" evidence="10">
    <location>
        <begin position="3"/>
        <end position="91"/>
    </location>
</feature>
<evidence type="ECO:0000313" key="11">
    <source>
        <dbReference type="EMBL" id="QGU95331.1"/>
    </source>
</evidence>
<dbReference type="InterPro" id="IPR036986">
    <property type="entry name" value="S4_RNA-bd_sf"/>
</dbReference>
<dbReference type="GO" id="GO:0019843">
    <property type="term" value="F:rRNA binding"/>
    <property type="evidence" value="ECO:0007669"/>
    <property type="project" value="UniProtKB-UniRule"/>
</dbReference>
<organism evidence="11 12">
    <name type="scientific">Clostridium bovifaecis</name>
    <dbReference type="NCBI Taxonomy" id="2184719"/>
    <lineage>
        <taxon>Bacteria</taxon>
        <taxon>Bacillati</taxon>
        <taxon>Bacillota</taxon>
        <taxon>Clostridia</taxon>
        <taxon>Eubacteriales</taxon>
        <taxon>Clostridiaceae</taxon>
        <taxon>Clostridium</taxon>
    </lineage>
</organism>
<keyword evidence="2 7" id="KW-0699">rRNA-binding</keyword>
<evidence type="ECO:0000256" key="6">
    <source>
        <dbReference type="ARBA" id="ARBA00035254"/>
    </source>
</evidence>
<dbReference type="GO" id="GO:0042274">
    <property type="term" value="P:ribosomal small subunit biogenesis"/>
    <property type="evidence" value="ECO:0007669"/>
    <property type="project" value="TreeGrafter"/>
</dbReference>
<accession>A0A6I6EYG2</accession>
<sequence length="201" mass="23336">MAKMMGPRFKLARRLGLNVIGHPKAMKRAGKGTSRADKKLSDYGIQLLEKQRLRAYYGVLEKQFEKYVDKAMKEAKKHNEIPGEYLLKTLECRLDNLVYRSGFANSIRQARQMVSHGHFTINGEKVDIPSYGVKVGDEITLKEKSRKVETFRENFETTSISNLPYIEKKLDNYTSKLVKMPEREELPIEINEQLIIEFYSK</sequence>
<dbReference type="PROSITE" id="PS00632">
    <property type="entry name" value="RIBOSOMAL_S4"/>
    <property type="match status" value="1"/>
</dbReference>
<comment type="function">
    <text evidence="7">With S5 and S12 plays an important role in translational accuracy.</text>
</comment>
<dbReference type="InterPro" id="IPR001912">
    <property type="entry name" value="Ribosomal_uS4_N"/>
</dbReference>
<feature type="domain" description="RNA-binding S4" evidence="9">
    <location>
        <begin position="92"/>
        <end position="156"/>
    </location>
</feature>
<dbReference type="PANTHER" id="PTHR11831">
    <property type="entry name" value="30S 40S RIBOSOMAL PROTEIN"/>
    <property type="match status" value="1"/>
</dbReference>
<dbReference type="Proteomes" id="UP000422764">
    <property type="component" value="Chromosome"/>
</dbReference>
<name>A0A6I6EYG2_9CLOT</name>
<proteinExistence type="inferred from homology"/>
<dbReference type="SMART" id="SM01390">
    <property type="entry name" value="Ribosomal_S4"/>
    <property type="match status" value="1"/>
</dbReference>
<dbReference type="PANTHER" id="PTHR11831:SF4">
    <property type="entry name" value="SMALL RIBOSOMAL SUBUNIT PROTEIN US4M"/>
    <property type="match status" value="1"/>
</dbReference>
<keyword evidence="4 7" id="KW-0689">Ribosomal protein</keyword>
<dbReference type="InterPro" id="IPR022801">
    <property type="entry name" value="Ribosomal_uS4"/>
</dbReference>
<dbReference type="Gene3D" id="3.10.290.10">
    <property type="entry name" value="RNA-binding S4 domain"/>
    <property type="match status" value="1"/>
</dbReference>
<dbReference type="GO" id="GO:0015935">
    <property type="term" value="C:small ribosomal subunit"/>
    <property type="evidence" value="ECO:0007669"/>
    <property type="project" value="InterPro"/>
</dbReference>
<dbReference type="EMBL" id="CP046522">
    <property type="protein sequence ID" value="QGU95331.1"/>
    <property type="molecule type" value="Genomic_DNA"/>
</dbReference>